<sequence length="269" mass="29248">MTSPPSDLPAMATNPKFIFFTDFDGTITLQDSNDYLTDTYGMGRSRRLELGAAVLDGSLTFRSAFAQMLGSVPLPFSACTAALAQQARFDAGFVPFLRYAADNNIPVVILSGGMAPIISSMLHAELGSEMAEKLQVVANGVRVRDGKKDLDEEGGWEIEFRDESGFGHDKARTIRPYAQLGEGRPVMFYAGDGVSDLSAARETDLLFAKKGKDLVTYCVREEVPFTVFGDWGEILEKVKAVVEGRTTVQEEAKEGLKTYHKGEAGVPVV</sequence>
<keyword evidence="3" id="KW-1185">Reference proteome</keyword>
<dbReference type="NCBIfam" id="TIGR01489">
    <property type="entry name" value="DKMTPPase-SF"/>
    <property type="match status" value="1"/>
</dbReference>
<organism evidence="2 3">
    <name type="scientific">Trichodelitschia bisporula</name>
    <dbReference type="NCBI Taxonomy" id="703511"/>
    <lineage>
        <taxon>Eukaryota</taxon>
        <taxon>Fungi</taxon>
        <taxon>Dikarya</taxon>
        <taxon>Ascomycota</taxon>
        <taxon>Pezizomycotina</taxon>
        <taxon>Dothideomycetes</taxon>
        <taxon>Dothideomycetes incertae sedis</taxon>
        <taxon>Phaeotrichales</taxon>
        <taxon>Phaeotrichaceae</taxon>
        <taxon>Trichodelitschia</taxon>
    </lineage>
</organism>
<protein>
    <recommendedName>
        <fullName evidence="4">Phosphoserine phosphatase</fullName>
    </recommendedName>
</protein>
<dbReference type="Gene3D" id="3.90.1470.20">
    <property type="match status" value="1"/>
</dbReference>
<dbReference type="PANTHER" id="PTHR28181">
    <property type="entry name" value="UPF0655 PROTEIN YCR015C"/>
    <property type="match status" value="1"/>
</dbReference>
<evidence type="ECO:0000313" key="2">
    <source>
        <dbReference type="EMBL" id="KAF2396688.1"/>
    </source>
</evidence>
<evidence type="ECO:0008006" key="4">
    <source>
        <dbReference type="Google" id="ProtNLM"/>
    </source>
</evidence>
<dbReference type="Pfam" id="PF12710">
    <property type="entry name" value="HAD"/>
    <property type="match status" value="1"/>
</dbReference>
<reference evidence="2" key="1">
    <citation type="journal article" date="2020" name="Stud. Mycol.">
        <title>101 Dothideomycetes genomes: a test case for predicting lifestyles and emergence of pathogens.</title>
        <authorList>
            <person name="Haridas S."/>
            <person name="Albert R."/>
            <person name="Binder M."/>
            <person name="Bloem J."/>
            <person name="Labutti K."/>
            <person name="Salamov A."/>
            <person name="Andreopoulos B."/>
            <person name="Baker S."/>
            <person name="Barry K."/>
            <person name="Bills G."/>
            <person name="Bluhm B."/>
            <person name="Cannon C."/>
            <person name="Castanera R."/>
            <person name="Culley D."/>
            <person name="Daum C."/>
            <person name="Ezra D."/>
            <person name="Gonzalez J."/>
            <person name="Henrissat B."/>
            <person name="Kuo A."/>
            <person name="Liang C."/>
            <person name="Lipzen A."/>
            <person name="Lutzoni F."/>
            <person name="Magnuson J."/>
            <person name="Mondo S."/>
            <person name="Nolan M."/>
            <person name="Ohm R."/>
            <person name="Pangilinan J."/>
            <person name="Park H.-J."/>
            <person name="Ramirez L."/>
            <person name="Alfaro M."/>
            <person name="Sun H."/>
            <person name="Tritt A."/>
            <person name="Yoshinaga Y."/>
            <person name="Zwiers L.-H."/>
            <person name="Turgeon B."/>
            <person name="Goodwin S."/>
            <person name="Spatafora J."/>
            <person name="Crous P."/>
            <person name="Grigoriev I."/>
        </authorList>
    </citation>
    <scope>NUCLEOTIDE SEQUENCE</scope>
    <source>
        <strain evidence="2">CBS 262.69</strain>
    </source>
</reference>
<evidence type="ECO:0000313" key="3">
    <source>
        <dbReference type="Proteomes" id="UP000799640"/>
    </source>
</evidence>
<dbReference type="NCBIfam" id="TIGR01488">
    <property type="entry name" value="HAD-SF-IB"/>
    <property type="match status" value="1"/>
</dbReference>
<dbReference type="InterPro" id="IPR036412">
    <property type="entry name" value="HAD-like_sf"/>
</dbReference>
<dbReference type="GO" id="GO:0016791">
    <property type="term" value="F:phosphatase activity"/>
    <property type="evidence" value="ECO:0007669"/>
    <property type="project" value="InterPro"/>
</dbReference>
<proteinExistence type="predicted"/>
<dbReference type="Gene3D" id="3.40.50.1000">
    <property type="entry name" value="HAD superfamily/HAD-like"/>
    <property type="match status" value="1"/>
</dbReference>
<dbReference type="InterPro" id="IPR006384">
    <property type="entry name" value="HAD_hydro_PyrdxlP_Pase-like"/>
</dbReference>
<dbReference type="SUPFAM" id="SSF56784">
    <property type="entry name" value="HAD-like"/>
    <property type="match status" value="1"/>
</dbReference>
<accession>A0A6G1HKT9</accession>
<name>A0A6G1HKT9_9PEZI</name>
<dbReference type="Proteomes" id="UP000799640">
    <property type="component" value="Unassembled WGS sequence"/>
</dbReference>
<dbReference type="AlphaFoldDB" id="A0A6G1HKT9"/>
<dbReference type="EMBL" id="ML996706">
    <property type="protein sequence ID" value="KAF2396688.1"/>
    <property type="molecule type" value="Genomic_DNA"/>
</dbReference>
<gene>
    <name evidence="2" type="ORF">EJ06DRAFT_533950</name>
</gene>
<dbReference type="OrthoDB" id="10014216at2759"/>
<dbReference type="PANTHER" id="PTHR28181:SF2">
    <property type="entry name" value="PHOSPHORIC MONOESTER HYDROLASE"/>
    <property type="match status" value="1"/>
</dbReference>
<evidence type="ECO:0000256" key="1">
    <source>
        <dbReference type="ARBA" id="ARBA00022801"/>
    </source>
</evidence>
<keyword evidence="1" id="KW-0378">Hydrolase</keyword>
<dbReference type="InterPro" id="IPR023214">
    <property type="entry name" value="HAD_sf"/>
</dbReference>
<dbReference type="InterPro" id="IPR050849">
    <property type="entry name" value="HAD-like_hydrolase_phosphatase"/>
</dbReference>